<organism evidence="2 3">
    <name type="scientific">Rhizobium pisi</name>
    <dbReference type="NCBI Taxonomy" id="574561"/>
    <lineage>
        <taxon>Bacteria</taxon>
        <taxon>Pseudomonadati</taxon>
        <taxon>Pseudomonadota</taxon>
        <taxon>Alphaproteobacteria</taxon>
        <taxon>Hyphomicrobiales</taxon>
        <taxon>Rhizobiaceae</taxon>
        <taxon>Rhizobium/Agrobacterium group</taxon>
        <taxon>Rhizobium</taxon>
    </lineage>
</organism>
<gene>
    <name evidence="2" type="ORF">FHS26_004742</name>
</gene>
<name>A0A7W5G1H6_9HYPH</name>
<keyword evidence="3" id="KW-1185">Reference proteome</keyword>
<comment type="caution">
    <text evidence="2">The sequence shown here is derived from an EMBL/GenBank/DDBJ whole genome shotgun (WGS) entry which is preliminary data.</text>
</comment>
<dbReference type="AlphaFoldDB" id="A0A7W5G1H6"/>
<evidence type="ECO:0000256" key="1">
    <source>
        <dbReference type="SAM" id="MobiDB-lite"/>
    </source>
</evidence>
<evidence type="ECO:0000313" key="2">
    <source>
        <dbReference type="EMBL" id="MBB3136984.1"/>
    </source>
</evidence>
<protein>
    <submittedName>
        <fullName evidence="2">Uncharacterized protein</fullName>
    </submittedName>
</protein>
<dbReference type="Proteomes" id="UP000518315">
    <property type="component" value="Unassembled WGS sequence"/>
</dbReference>
<dbReference type="EMBL" id="JACHXH010000018">
    <property type="protein sequence ID" value="MBB3136984.1"/>
    <property type="molecule type" value="Genomic_DNA"/>
</dbReference>
<accession>A0A7W5G1H6</accession>
<sequence>MTVSARGPGLPKRFTEKIPPAPDDPTTWFSQGIQGYVNYPWPSEFSGRE</sequence>
<feature type="region of interest" description="Disordered" evidence="1">
    <location>
        <begin position="1"/>
        <end position="29"/>
    </location>
</feature>
<proteinExistence type="predicted"/>
<evidence type="ECO:0000313" key="3">
    <source>
        <dbReference type="Proteomes" id="UP000518315"/>
    </source>
</evidence>
<reference evidence="2 3" key="1">
    <citation type="submission" date="2020-08" db="EMBL/GenBank/DDBJ databases">
        <title>Genomic Encyclopedia of Type Strains, Phase III (KMG-III): the genomes of soil and plant-associated and newly described type strains.</title>
        <authorList>
            <person name="Whitman W."/>
        </authorList>
    </citation>
    <scope>NUCLEOTIDE SEQUENCE [LARGE SCALE GENOMIC DNA]</scope>
    <source>
        <strain evidence="2 3">CECT 4113</strain>
    </source>
</reference>